<organism evidence="1 2">
    <name type="scientific">Aspergillus fumigatus (strain CBS 144.89 / FGSC A1163 / CEA10)</name>
    <name type="common">Neosartorya fumigata</name>
    <dbReference type="NCBI Taxonomy" id="451804"/>
    <lineage>
        <taxon>Eukaryota</taxon>
        <taxon>Fungi</taxon>
        <taxon>Dikarya</taxon>
        <taxon>Ascomycota</taxon>
        <taxon>Pezizomycotina</taxon>
        <taxon>Eurotiomycetes</taxon>
        <taxon>Eurotiomycetidae</taxon>
        <taxon>Eurotiales</taxon>
        <taxon>Aspergillaceae</taxon>
        <taxon>Aspergillus</taxon>
        <taxon>Aspergillus subgen. Fumigati</taxon>
    </lineage>
</organism>
<evidence type="ECO:0000313" key="1">
    <source>
        <dbReference type="EMBL" id="EDP54655.1"/>
    </source>
</evidence>
<dbReference type="Proteomes" id="UP000001699">
    <property type="component" value="Unassembled WGS sequence"/>
</dbReference>
<keyword evidence="2" id="KW-1185">Reference proteome</keyword>
<dbReference type="AlphaFoldDB" id="B0XSG9"/>
<gene>
    <name evidence="1" type="ORF">AFUB_027150</name>
</gene>
<sequence>MNCLLHRLRACSSVIEPLSDWTLKYISINCTHPPGFKTLANYPSQPSATSFVICYKANSPGLTESAPSDVCEVGRPPGSVDAGRKETRVNKVEMVGGKGESTVEVIDLIMKCQSGSFQESHIDCPRPSAITTVEYSAKSRNRWKNQSTVEDPDEHSVLEVEAFCFFLIMDG</sequence>
<accession>B0XSG9</accession>
<proteinExistence type="predicted"/>
<reference evidence="1 2" key="1">
    <citation type="journal article" date="2008" name="PLoS Genet.">
        <title>Genomic islands in the pathogenic filamentous fungus Aspergillus fumigatus.</title>
        <authorList>
            <person name="Fedorova N.D."/>
            <person name="Khaldi N."/>
            <person name="Joardar V.S."/>
            <person name="Maiti R."/>
            <person name="Amedeo P."/>
            <person name="Anderson M.J."/>
            <person name="Crabtree J."/>
            <person name="Silva J.C."/>
            <person name="Badger J.H."/>
            <person name="Albarraq A."/>
            <person name="Angiuoli S."/>
            <person name="Bussey H."/>
            <person name="Bowyer P."/>
            <person name="Cotty P.J."/>
            <person name="Dyer P.S."/>
            <person name="Egan A."/>
            <person name="Galens K."/>
            <person name="Fraser-Liggett C.M."/>
            <person name="Haas B.J."/>
            <person name="Inman J.M."/>
            <person name="Kent R."/>
            <person name="Lemieux S."/>
            <person name="Malavazi I."/>
            <person name="Orvis J."/>
            <person name="Roemer T."/>
            <person name="Ronning C.M."/>
            <person name="Sundaram J.P."/>
            <person name="Sutton G."/>
            <person name="Turner G."/>
            <person name="Venter J.C."/>
            <person name="White O.R."/>
            <person name="Whitty B.R."/>
            <person name="Youngman P."/>
            <person name="Wolfe K.H."/>
            <person name="Goldman G.H."/>
            <person name="Wortman J.R."/>
            <person name="Jiang B."/>
            <person name="Denning D.W."/>
            <person name="Nierman W.C."/>
        </authorList>
    </citation>
    <scope>NUCLEOTIDE SEQUENCE [LARGE SCALE GENOMIC DNA]</scope>
    <source>
        <strain evidence="2">CBS 144.89 / FGSC A1163 / CEA10</strain>
    </source>
</reference>
<evidence type="ECO:0000313" key="2">
    <source>
        <dbReference type="Proteomes" id="UP000001699"/>
    </source>
</evidence>
<protein>
    <submittedName>
        <fullName evidence="1">Uncharacterized protein</fullName>
    </submittedName>
</protein>
<dbReference type="HOGENOM" id="CLU_1562510_0_0_1"/>
<dbReference type="EMBL" id="DS499595">
    <property type="protein sequence ID" value="EDP54655.1"/>
    <property type="molecule type" value="Genomic_DNA"/>
</dbReference>
<name>B0XSG9_ASPFC</name>